<dbReference type="EC" id="3.2.2.9" evidence="2"/>
<reference evidence="8" key="1">
    <citation type="submission" date="2017-09" db="EMBL/GenBank/DDBJ databases">
        <title>The Reconstruction of 2,631 Draft Metagenome-Assembled Genomes from the Global Oceans.</title>
        <authorList>
            <person name="Tully B.J."/>
            <person name="Graham E.D."/>
            <person name="Heidelberg J.F."/>
        </authorList>
    </citation>
    <scope>NUCLEOTIDE SEQUENCE [LARGE SCALE GENOMIC DNA]</scope>
</reference>
<evidence type="ECO:0000256" key="4">
    <source>
        <dbReference type="ARBA" id="ARBA00022801"/>
    </source>
</evidence>
<keyword evidence="3" id="KW-0028">Amino-acid biosynthesis</keyword>
<proteinExistence type="predicted"/>
<feature type="domain" description="Nucleoside phosphorylase" evidence="6">
    <location>
        <begin position="2"/>
        <end position="228"/>
    </location>
</feature>
<dbReference type="UniPathway" id="UPA00904">
    <property type="reaction ID" value="UER00871"/>
</dbReference>
<dbReference type="Proteomes" id="UP000226525">
    <property type="component" value="Unassembled WGS sequence"/>
</dbReference>
<dbReference type="NCBIfam" id="TIGR01704">
    <property type="entry name" value="MTA_SAH-Nsdase"/>
    <property type="match status" value="1"/>
</dbReference>
<dbReference type="Pfam" id="PF01048">
    <property type="entry name" value="PNP_UDP_1"/>
    <property type="match status" value="1"/>
</dbReference>
<evidence type="ECO:0000313" key="8">
    <source>
        <dbReference type="Proteomes" id="UP000226525"/>
    </source>
</evidence>
<dbReference type="PANTHER" id="PTHR46832">
    <property type="entry name" value="5'-METHYLTHIOADENOSINE/S-ADENOSYLHOMOCYSTEINE NUCLEOSIDASE"/>
    <property type="match status" value="1"/>
</dbReference>
<name>A0A2D6YIB2_9DELT</name>
<dbReference type="InterPro" id="IPR010049">
    <property type="entry name" value="MTA_SAH_Nsdase"/>
</dbReference>
<gene>
    <name evidence="7" type="ORF">CMN54_05525</name>
</gene>
<comment type="pathway">
    <text evidence="1">Amino-acid biosynthesis; L-methionine biosynthesis via salvage pathway; S-methyl-5-thio-alpha-D-ribose 1-phosphate from S-methyl-5'-thioadenosine (hydrolase route): step 1/2.</text>
</comment>
<dbReference type="InterPro" id="IPR000845">
    <property type="entry name" value="Nucleoside_phosphorylase_d"/>
</dbReference>
<keyword evidence="4" id="KW-0378">Hydrolase</keyword>
<evidence type="ECO:0000256" key="5">
    <source>
        <dbReference type="ARBA" id="ARBA00023167"/>
    </source>
</evidence>
<comment type="caution">
    <text evidence="7">The sequence shown here is derived from an EMBL/GenBank/DDBJ whole genome shotgun (WGS) entry which is preliminary data.</text>
</comment>
<dbReference type="GO" id="GO:0008782">
    <property type="term" value="F:adenosylhomocysteine nucleosidase activity"/>
    <property type="evidence" value="ECO:0007669"/>
    <property type="project" value="UniProtKB-EC"/>
</dbReference>
<accession>A0A2D6YIB2</accession>
<dbReference type="InterPro" id="IPR035994">
    <property type="entry name" value="Nucleoside_phosphorylase_sf"/>
</dbReference>
<dbReference type="SUPFAM" id="SSF53167">
    <property type="entry name" value="Purine and uridine phosphorylases"/>
    <property type="match status" value="1"/>
</dbReference>
<dbReference type="GO" id="GO:0005829">
    <property type="term" value="C:cytosol"/>
    <property type="evidence" value="ECO:0007669"/>
    <property type="project" value="TreeGrafter"/>
</dbReference>
<dbReference type="GO" id="GO:0019509">
    <property type="term" value="P:L-methionine salvage from methylthioadenosine"/>
    <property type="evidence" value="ECO:0007669"/>
    <property type="project" value="UniProtKB-UniPathway"/>
</dbReference>
<dbReference type="AlphaFoldDB" id="A0A2D6YIB2"/>
<dbReference type="GO" id="GO:0008930">
    <property type="term" value="F:methylthioadenosine nucleosidase activity"/>
    <property type="evidence" value="ECO:0007669"/>
    <property type="project" value="InterPro"/>
</dbReference>
<evidence type="ECO:0000259" key="6">
    <source>
        <dbReference type="Pfam" id="PF01048"/>
    </source>
</evidence>
<dbReference type="CDD" id="cd09008">
    <property type="entry name" value="MTAN"/>
    <property type="match status" value="1"/>
</dbReference>
<evidence type="ECO:0000256" key="1">
    <source>
        <dbReference type="ARBA" id="ARBA00004945"/>
    </source>
</evidence>
<evidence type="ECO:0000313" key="7">
    <source>
        <dbReference type="EMBL" id="MAH62900.1"/>
    </source>
</evidence>
<dbReference type="NCBIfam" id="NF004079">
    <property type="entry name" value="PRK05584.1"/>
    <property type="match status" value="1"/>
</dbReference>
<dbReference type="GO" id="GO:0019284">
    <property type="term" value="P:L-methionine salvage from S-adenosylmethionine"/>
    <property type="evidence" value="ECO:0007669"/>
    <property type="project" value="TreeGrafter"/>
</dbReference>
<dbReference type="GO" id="GO:0009164">
    <property type="term" value="P:nucleoside catabolic process"/>
    <property type="evidence" value="ECO:0007669"/>
    <property type="project" value="InterPro"/>
</dbReference>
<evidence type="ECO:0000256" key="2">
    <source>
        <dbReference type="ARBA" id="ARBA00011974"/>
    </source>
</evidence>
<sequence>MRIGILCAIPEELRHFSPSSLSMARLGGRDYFQGKHGSHELTLVESGIGKVNSAVASTMLIHHFSCELLIFSGVAGGLDPSLQIGDLVIAEELWQHDYGTIIDQELIAHRAGTLPIGLPKGNPPFRLDKELKVKIQQAHPDAYFGRILSGDTFLNCKETRQQLFEKFQAQAIEMEGAAIAQVAEQFGVRCMIVRSLSDLSGEESMEDFPTFLKEAAARSYRVVNAILEVL</sequence>
<dbReference type="Gene3D" id="3.40.50.1580">
    <property type="entry name" value="Nucleoside phosphorylase domain"/>
    <property type="match status" value="1"/>
</dbReference>
<protein>
    <recommendedName>
        <fullName evidence="2">adenosylhomocysteine nucleosidase</fullName>
        <ecNumber evidence="2">3.2.2.9</ecNumber>
    </recommendedName>
</protein>
<dbReference type="EMBL" id="NZEX01000059">
    <property type="protein sequence ID" value="MAH62900.1"/>
    <property type="molecule type" value="Genomic_DNA"/>
</dbReference>
<dbReference type="PANTHER" id="PTHR46832:SF1">
    <property type="entry name" value="5'-METHYLTHIOADENOSINE_S-ADENOSYLHOMOCYSTEINE NUCLEOSIDASE"/>
    <property type="match status" value="1"/>
</dbReference>
<keyword evidence="5" id="KW-0486">Methionine biosynthesis</keyword>
<evidence type="ECO:0000256" key="3">
    <source>
        <dbReference type="ARBA" id="ARBA00022605"/>
    </source>
</evidence>
<organism evidence="7 8">
    <name type="scientific">SAR324 cluster bacterium</name>
    <dbReference type="NCBI Taxonomy" id="2024889"/>
    <lineage>
        <taxon>Bacteria</taxon>
        <taxon>Deltaproteobacteria</taxon>
        <taxon>SAR324 cluster</taxon>
    </lineage>
</organism>